<evidence type="ECO:0000313" key="2">
    <source>
        <dbReference type="Proteomes" id="UP000672097"/>
    </source>
</evidence>
<organism evidence="1 2">
    <name type="scientific">Ideonella paludis</name>
    <dbReference type="NCBI Taxonomy" id="1233411"/>
    <lineage>
        <taxon>Bacteria</taxon>
        <taxon>Pseudomonadati</taxon>
        <taxon>Pseudomonadota</taxon>
        <taxon>Betaproteobacteria</taxon>
        <taxon>Burkholderiales</taxon>
        <taxon>Sphaerotilaceae</taxon>
        <taxon>Ideonella</taxon>
    </lineage>
</organism>
<evidence type="ECO:0000313" key="1">
    <source>
        <dbReference type="EMBL" id="MBQ0936120.1"/>
    </source>
</evidence>
<gene>
    <name evidence="1" type="ORF">KAK11_12345</name>
</gene>
<proteinExistence type="predicted"/>
<dbReference type="RefSeq" id="WP_210809431.1">
    <property type="nucleotide sequence ID" value="NZ_JAGQDG010000004.1"/>
</dbReference>
<reference evidence="1 2" key="1">
    <citation type="submission" date="2021-04" db="EMBL/GenBank/DDBJ databases">
        <title>The genome sequence of type strain Ideonella paludis KCTC 32238.</title>
        <authorList>
            <person name="Liu Y."/>
        </authorList>
    </citation>
    <scope>NUCLEOTIDE SEQUENCE [LARGE SCALE GENOMIC DNA]</scope>
    <source>
        <strain evidence="1 2">KCTC 32238</strain>
    </source>
</reference>
<comment type="caution">
    <text evidence="1">The sequence shown here is derived from an EMBL/GenBank/DDBJ whole genome shotgun (WGS) entry which is preliminary data.</text>
</comment>
<accession>A0ABS5DYA1</accession>
<protein>
    <submittedName>
        <fullName evidence="1">Uncharacterized protein</fullName>
    </submittedName>
</protein>
<sequence length="529" mass="56479">MQTVLSHCGGLLSRLFIIGLCAATAGCAIGPKDSLRSKDRVTTFGANPQFDNERYEMVDLITLIDPENKRSALQASAVQASSLFVISPAEGLAAEQDGAARRELALAEVAFYNYVDLPNRRNRIQDRLIGASDQRCGAYKVYLNRFDAYLQSGLGSATTLLGGAAGIVGGIKDAKILGGLAGISSGVQAEIAQGFMGNLASYVIIPGIELRRKAILGEIAARRSSSTEYTLQAALADAARYHGACTLVVGLEQAKEAIQTVENPGLRMMAVTLNNVLQTNAMQKTLAKQRDGKLEPEDLELPSFRVEGQAVRPVLGSGGVRGLTAPAQASQDGPEAAAVSSQELATSALTAVQVATATLDKQVSSLKLELTTPTKPALAEKVKALVSLLDGRPERLRAVRATIAKTALLNVDQVNSALGCLKKLDHRLTIADDSQRVDAENDLAVAKAMVVGDYRRWHASQRRSMDVWSESLKFAVNQLGFKEFEDKAPGDVDPMKLVKDLDAAIGLTEKAISGFPTIDFKARRVSECQ</sequence>
<dbReference type="Proteomes" id="UP000672097">
    <property type="component" value="Unassembled WGS sequence"/>
</dbReference>
<dbReference type="EMBL" id="JAGQDG010000004">
    <property type="protein sequence ID" value="MBQ0936120.1"/>
    <property type="molecule type" value="Genomic_DNA"/>
</dbReference>
<name>A0ABS5DYA1_9BURK</name>
<keyword evidence="2" id="KW-1185">Reference proteome</keyword>